<sequence length="465" mass="50282">MGTRRLRTALVLGGLFSATQVNALELDKSQSALALIEQGCAYGRGSLAIEAAKADALNNLRFFLNGQVSMSLSTDDTELLNDQFNQATRDMLVEGIDQGLISADFSQPELLGDDTCVTARVTPPKKDPSLNEDDISWDSEPTVSVVVVGEGIASKARGLSAREVAEQDAFRRAISQVLGVMVKSGYLQQSYSRMSANSTSDDFDLHDVAVQSLSMQSQGMITGWSEISSQTKPNGVFTITLDVSVERQKVQAKIAQLIKSLGQPAVYVDANLPVVRSTFSTSLANMGFDLSSAPELATVILKVNETKKVTPSGLQLALSAQMQDRSGNLYGEWHNDPTLMTLPNKEGMLNELASVHLAVEKNKTALTQALHGAVQKMAMRGGPVRELIFTPAAAGKQGQLFTLISAINGVSDIKIESRSGRVVVKLRSLNNANDLAQYIEPTLRIHQPNYPSKLRVLNDYQINVL</sequence>
<evidence type="ECO:0000256" key="1">
    <source>
        <dbReference type="SAM" id="SignalP"/>
    </source>
</evidence>
<accession>A0AAN1CY46</accession>
<dbReference type="GeneID" id="70915777"/>
<evidence type="ECO:0000313" key="3">
    <source>
        <dbReference type="Proteomes" id="UP000092741"/>
    </source>
</evidence>
<feature type="chain" id="PRO_5042891080" description="Flagellar assembly protein T N-terminal domain-containing protein" evidence="1">
    <location>
        <begin position="24"/>
        <end position="465"/>
    </location>
</feature>
<evidence type="ECO:0000313" key="2">
    <source>
        <dbReference type="EMBL" id="ANQ14783.1"/>
    </source>
</evidence>
<dbReference type="AlphaFoldDB" id="A0AAN1CY46"/>
<name>A0AAN1CY46_VIBNA</name>
<dbReference type="EMBL" id="CP016346">
    <property type="protein sequence ID" value="ANQ14783.1"/>
    <property type="molecule type" value="Genomic_DNA"/>
</dbReference>
<protein>
    <recommendedName>
        <fullName evidence="4">Flagellar assembly protein T N-terminal domain-containing protein</fullName>
    </recommendedName>
</protein>
<gene>
    <name evidence="2" type="ORF">BA890_18765</name>
</gene>
<dbReference type="RefSeq" id="WP_020335413.1">
    <property type="nucleotide sequence ID" value="NZ_ATFJ01000036.1"/>
</dbReference>
<reference evidence="2 3" key="1">
    <citation type="submission" date="2016-07" db="EMBL/GenBank/DDBJ databases">
        <title>Developing Vibrio natriegens as a novel, fast-growing host for biotechnology.</title>
        <authorList>
            <person name="Weinstock M.T."/>
            <person name="Hesek E.D."/>
            <person name="Wilson C.M."/>
            <person name="Gibson D.G."/>
        </authorList>
    </citation>
    <scope>NUCLEOTIDE SEQUENCE [LARGE SCALE GENOMIC DNA]</scope>
    <source>
        <strain evidence="2 3">ATCC 14048</strain>
    </source>
</reference>
<keyword evidence="1" id="KW-0732">Signal</keyword>
<feature type="signal peptide" evidence="1">
    <location>
        <begin position="1"/>
        <end position="23"/>
    </location>
</feature>
<organism evidence="2 3">
    <name type="scientific">Vibrio natriegens NBRC 15636 = ATCC 14048 = DSM 759</name>
    <dbReference type="NCBI Taxonomy" id="1219067"/>
    <lineage>
        <taxon>Bacteria</taxon>
        <taxon>Pseudomonadati</taxon>
        <taxon>Pseudomonadota</taxon>
        <taxon>Gammaproteobacteria</taxon>
        <taxon>Vibrionales</taxon>
        <taxon>Vibrionaceae</taxon>
        <taxon>Vibrio</taxon>
    </lineage>
</organism>
<keyword evidence="3" id="KW-1185">Reference proteome</keyword>
<evidence type="ECO:0008006" key="4">
    <source>
        <dbReference type="Google" id="ProtNLM"/>
    </source>
</evidence>
<dbReference type="Proteomes" id="UP000092741">
    <property type="component" value="Chromosome 2"/>
</dbReference>
<dbReference type="KEGG" id="vna:PN96_23270"/>
<proteinExistence type="predicted"/>